<dbReference type="SUPFAM" id="SSF53383">
    <property type="entry name" value="PLP-dependent transferases"/>
    <property type="match status" value="1"/>
</dbReference>
<dbReference type="Gene3D" id="3.90.1150.10">
    <property type="entry name" value="Aspartate Aminotransferase, domain 1"/>
    <property type="match status" value="1"/>
</dbReference>
<sequence length="391" mass="41533">MRPDDFIPTPVDWARRQAAFALPPGTCYLDGASDGPRLSGVQAAAHAAIEAEAAPWQLPHAALLERVEQTRRLAAGLLFGGDVDGLAMVPSAAYGLATAAHNLPLQRGAAVLVLADQFPSNLLVWQQRCAQVGARVIAARPASGQSLTDAVLARIQDTPRLAVVTLPHCHWHDGRLLDLDRIAPAAHAAGAALVLDLSQSLGVLPVALARWQPDFVISVGYKWLLGPKGLAWLWASPRWRREGVPIEHHWGARDPAQVWTFTSDALPPFMPGARRFDAGGIVDPLRLVMAAGGLAQLRHWGLSRVAGALGELTSALDAALDAHGLSAWKTPGHAPHITGLRVPADRLDAVAAAFAAQQVICIRRGSGLRLAPCLRVSVEQMVRVVEIAASA</sequence>
<proteinExistence type="predicted"/>
<dbReference type="InterPro" id="IPR015424">
    <property type="entry name" value="PyrdxlP-dep_Trfase"/>
</dbReference>
<organism evidence="3 4">
    <name type="scientific">Pseudoxanthomonas spadix (strain BD-a59)</name>
    <dbReference type="NCBI Taxonomy" id="1045855"/>
    <lineage>
        <taxon>Bacteria</taxon>
        <taxon>Pseudomonadati</taxon>
        <taxon>Pseudomonadota</taxon>
        <taxon>Gammaproteobacteria</taxon>
        <taxon>Lysobacterales</taxon>
        <taxon>Lysobacteraceae</taxon>
        <taxon>Pseudoxanthomonas</taxon>
    </lineage>
</organism>
<keyword evidence="1" id="KW-0663">Pyridoxal phosphate</keyword>
<dbReference type="eggNOG" id="COG0520">
    <property type="taxonomic scope" value="Bacteria"/>
</dbReference>
<dbReference type="InterPro" id="IPR015422">
    <property type="entry name" value="PyrdxlP-dep_Trfase_small"/>
</dbReference>
<keyword evidence="4" id="KW-1185">Reference proteome</keyword>
<dbReference type="AlphaFoldDB" id="G7UUW9"/>
<dbReference type="KEGG" id="psd:DSC_01975"/>
<evidence type="ECO:0000256" key="1">
    <source>
        <dbReference type="ARBA" id="ARBA00022898"/>
    </source>
</evidence>
<dbReference type="OrthoDB" id="9764293at2"/>
<name>G7UUW9_PSEUP</name>
<dbReference type="Pfam" id="PF00266">
    <property type="entry name" value="Aminotran_5"/>
    <property type="match status" value="1"/>
</dbReference>
<evidence type="ECO:0000259" key="2">
    <source>
        <dbReference type="Pfam" id="PF00266"/>
    </source>
</evidence>
<protein>
    <submittedName>
        <fullName evidence="3">Cysteine desulfurase</fullName>
    </submittedName>
</protein>
<dbReference type="PANTHER" id="PTHR43586:SF15">
    <property type="entry name" value="BLR3095 PROTEIN"/>
    <property type="match status" value="1"/>
</dbReference>
<dbReference type="PANTHER" id="PTHR43586">
    <property type="entry name" value="CYSTEINE DESULFURASE"/>
    <property type="match status" value="1"/>
</dbReference>
<feature type="domain" description="Aminotransferase class V" evidence="2">
    <location>
        <begin position="63"/>
        <end position="384"/>
    </location>
</feature>
<dbReference type="Gene3D" id="3.40.640.10">
    <property type="entry name" value="Type I PLP-dependent aspartate aminotransferase-like (Major domain)"/>
    <property type="match status" value="1"/>
</dbReference>
<dbReference type="HOGENOM" id="CLU_003433_2_1_6"/>
<gene>
    <name evidence="3" type="ordered locus">DSC_01975</name>
</gene>
<dbReference type="RefSeq" id="WP_014159226.1">
    <property type="nucleotide sequence ID" value="NC_016147.2"/>
</dbReference>
<reference evidence="3 4" key="1">
    <citation type="journal article" date="2012" name="J. Bacteriol.">
        <title>Complete Genome Sequence of the BTEX-Degrading Bacterium Pseudoxanthomonas spadix BD-a59.</title>
        <authorList>
            <person name="Lee S.H."/>
            <person name="Jin H.M."/>
            <person name="Lee H.J."/>
            <person name="Kim J.M."/>
            <person name="Jeon C.O."/>
        </authorList>
    </citation>
    <scope>NUCLEOTIDE SEQUENCE [LARGE SCALE GENOMIC DNA]</scope>
    <source>
        <strain evidence="3 4">BD-a59</strain>
    </source>
</reference>
<dbReference type="STRING" id="1045855.DSC_01975"/>
<dbReference type="Proteomes" id="UP000005870">
    <property type="component" value="Chromosome"/>
</dbReference>
<dbReference type="EMBL" id="CP003093">
    <property type="protein sequence ID" value="AER55048.1"/>
    <property type="molecule type" value="Genomic_DNA"/>
</dbReference>
<dbReference type="InterPro" id="IPR015421">
    <property type="entry name" value="PyrdxlP-dep_Trfase_major"/>
</dbReference>
<dbReference type="InterPro" id="IPR000192">
    <property type="entry name" value="Aminotrans_V_dom"/>
</dbReference>
<evidence type="ECO:0000313" key="4">
    <source>
        <dbReference type="Proteomes" id="UP000005870"/>
    </source>
</evidence>
<evidence type="ECO:0000313" key="3">
    <source>
        <dbReference type="EMBL" id="AER55048.1"/>
    </source>
</evidence>
<accession>G7UUW9</accession>